<dbReference type="InterPro" id="IPR016167">
    <property type="entry name" value="FAD-bd_PCMH_sub1"/>
</dbReference>
<dbReference type="PANTHER" id="PTHR11748:SF119">
    <property type="entry name" value="D-2-HYDROXYGLUTARATE DEHYDROGENASE"/>
    <property type="match status" value="1"/>
</dbReference>
<dbReference type="Pfam" id="PF02754">
    <property type="entry name" value="CCG"/>
    <property type="match status" value="2"/>
</dbReference>
<evidence type="ECO:0000256" key="2">
    <source>
        <dbReference type="ARBA" id="ARBA00022630"/>
    </source>
</evidence>
<dbReference type="SUPFAM" id="SSF46548">
    <property type="entry name" value="alpha-helical ferredoxin"/>
    <property type="match status" value="1"/>
</dbReference>
<comment type="cofactor">
    <cofactor evidence="1">
        <name>FAD</name>
        <dbReference type="ChEBI" id="CHEBI:57692"/>
    </cofactor>
</comment>
<evidence type="ECO:0000313" key="7">
    <source>
        <dbReference type="EMBL" id="BBH86567.1"/>
    </source>
</evidence>
<dbReference type="InterPro" id="IPR016169">
    <property type="entry name" value="FAD-bd_PCMH_sub2"/>
</dbReference>
<dbReference type="GO" id="GO:0071949">
    <property type="term" value="F:FAD binding"/>
    <property type="evidence" value="ECO:0007669"/>
    <property type="project" value="InterPro"/>
</dbReference>
<dbReference type="Gene3D" id="3.30.465.10">
    <property type="match status" value="1"/>
</dbReference>
<dbReference type="EMBL" id="AP019376">
    <property type="protein sequence ID" value="BBH86567.1"/>
    <property type="molecule type" value="Genomic_DNA"/>
</dbReference>
<keyword evidence="5" id="KW-0472">Membrane</keyword>
<dbReference type="Pfam" id="PF13183">
    <property type="entry name" value="Fer4_8"/>
    <property type="match status" value="1"/>
</dbReference>
<keyword evidence="7" id="KW-0489">Methyltransferase</keyword>
<dbReference type="InterPro" id="IPR016171">
    <property type="entry name" value="Vanillyl_alc_oxidase_C-sub2"/>
</dbReference>
<dbReference type="PROSITE" id="PS51387">
    <property type="entry name" value="FAD_PCMH"/>
    <property type="match status" value="1"/>
</dbReference>
<dbReference type="GO" id="GO:0004458">
    <property type="term" value="F:D-lactate dehydrogenase (cytochrome) activity"/>
    <property type="evidence" value="ECO:0007669"/>
    <property type="project" value="TreeGrafter"/>
</dbReference>
<dbReference type="InterPro" id="IPR017896">
    <property type="entry name" value="4Fe4S_Fe-S-bd"/>
</dbReference>
<reference evidence="7" key="1">
    <citation type="submission" date="2018-12" db="EMBL/GenBank/DDBJ databases">
        <title>Novel natural products biosynthetic potential of the class Ktedonobacteria.</title>
        <authorList>
            <person name="Zheng Y."/>
            <person name="Saitou A."/>
            <person name="Wang C.M."/>
            <person name="Toyoda A."/>
            <person name="Minakuchi Y."/>
            <person name="Sekiguchi Y."/>
            <person name="Ueda K."/>
            <person name="Takano H."/>
            <person name="Sakai Y."/>
            <person name="Yokota A."/>
            <person name="Yabe S."/>
        </authorList>
    </citation>
    <scope>NUCLEOTIDE SEQUENCE</scope>
    <source>
        <strain evidence="7">COM3</strain>
    </source>
</reference>
<organism evidence="7">
    <name type="scientific">Thermosporothrix sp. COM3</name>
    <dbReference type="NCBI Taxonomy" id="2490863"/>
    <lineage>
        <taxon>Bacteria</taxon>
        <taxon>Bacillati</taxon>
        <taxon>Chloroflexota</taxon>
        <taxon>Ktedonobacteria</taxon>
        <taxon>Ktedonobacterales</taxon>
        <taxon>Thermosporotrichaceae</taxon>
        <taxon>Thermosporothrix</taxon>
    </lineage>
</organism>
<gene>
    <name evidence="7" type="ORF">KTC_13180</name>
</gene>
<keyword evidence="5" id="KW-1133">Transmembrane helix</keyword>
<sequence length="1006" mass="112931">MKRVAVLNRKAALGPQVTDGAALERDLRARVRGEVRFDRGSRALYTTDASNYRQVPIGVVLPRDADDVVATVELCRRYGAPVLARGGGTSLAGQCCNAAVIIDMSKYMNNLLELDVERRRARVQPGLILDDLRSAAERYHLTFGPDPATHNHCTLGGMIGNNSCGVHALMAGKTADNVEELEILTYDGIRMRVGKTEDDELERLIQTTDRRGEIYARLKQLRDTYGGLIRGRFPDIPRRVSGYNLDQLLPEHGFHVARALVGSESTCALVLEATVRLVSSPPARTLLVLGYPDIYTGCDQIPGMLTFQPIGLEGFDELLIHDLEKKGLHAEEVAQFPRGRGWLLVEFGGEDQREADGRAQRLIEWLQGRSVTPDIRYFHDPAQQKLAWSVRESALGATSFVPGEAPTWPGWEDSAVPPERLGAYLRELRHLLDSFHYRGSFYGHFGQGCLHSRINFDLETKRGIETFHAFLERATDLVLKYGGSLSGEHGDGQARAEFLPKMFGNELVEAFREFKAIWDPDWKLNPGKLVDPYRADENLRLGTAYNPMPVETHFQFPDDEGSFARATLRCVGVGKCRRLESGTMCPSFMVTREEEHTTRGRARLLFEMMQGDPLSQGWRSEKVREALDLCLACKGCKGDCPVNVDMATYKAEFLSHYYQGRLRPRTAYSMGLIYWWARLASHMPRIVNFVTQAPGLSSLVKLVGGFAQERQVPLFAAQTFKRWFQHRGTRRTEGTRVVLWPDTFHNYLKPEAARAAVEVLEAAGCQVVVPRQSLCCGRPLYDYGFLDQAKRLVRQILDTLAPEIEAGVPVVVLEPSCAAVFRDELRNLFPHDENAKRLSQQTMLLSEFLEQQGYNVPKLQRKALVHGHCHHKAIMKLRDEEAILRKLGLDFQVLDSGCCGMAGAFGFEKDHYAISMKVGERVLLPAVRQAEDETLIIADGFSCREQIEQTTERRALHLAQVIQMALHGGQEVHEPAPERSRVLPLALLSGALALGGLLVWRQWRKR</sequence>
<dbReference type="AlphaFoldDB" id="A0A455SDP2"/>
<dbReference type="PANTHER" id="PTHR11748">
    <property type="entry name" value="D-LACTATE DEHYDROGENASE"/>
    <property type="match status" value="1"/>
</dbReference>
<keyword evidence="5" id="KW-0812">Transmembrane</keyword>
<dbReference type="InterPro" id="IPR016166">
    <property type="entry name" value="FAD-bd_PCMH"/>
</dbReference>
<evidence type="ECO:0000259" key="6">
    <source>
        <dbReference type="PROSITE" id="PS51387"/>
    </source>
</evidence>
<keyword evidence="7" id="KW-0808">Transferase</keyword>
<feature type="domain" description="FAD-binding PCMH-type" evidence="6">
    <location>
        <begin position="52"/>
        <end position="280"/>
    </location>
</feature>
<evidence type="ECO:0000256" key="1">
    <source>
        <dbReference type="ARBA" id="ARBA00001974"/>
    </source>
</evidence>
<evidence type="ECO:0000256" key="5">
    <source>
        <dbReference type="SAM" id="Phobius"/>
    </source>
</evidence>
<evidence type="ECO:0000256" key="3">
    <source>
        <dbReference type="ARBA" id="ARBA00022827"/>
    </source>
</evidence>
<dbReference type="Pfam" id="PF02913">
    <property type="entry name" value="FAD-oxidase_C"/>
    <property type="match status" value="1"/>
</dbReference>
<dbReference type="InterPro" id="IPR036318">
    <property type="entry name" value="FAD-bd_PCMH-like_sf"/>
</dbReference>
<keyword evidence="4" id="KW-0560">Oxidoreductase</keyword>
<dbReference type="GO" id="GO:1903457">
    <property type="term" value="P:lactate catabolic process"/>
    <property type="evidence" value="ECO:0007669"/>
    <property type="project" value="TreeGrafter"/>
</dbReference>
<keyword evidence="3" id="KW-0274">FAD</keyword>
<dbReference type="Gene3D" id="1.10.45.10">
    <property type="entry name" value="Vanillyl-alcohol Oxidase, Chain A, domain 4"/>
    <property type="match status" value="1"/>
</dbReference>
<dbReference type="Gene3D" id="3.30.43.10">
    <property type="entry name" value="Uridine Diphospho-n-acetylenolpyruvylglucosamine Reductase, domain 2"/>
    <property type="match status" value="1"/>
</dbReference>
<feature type="transmembrane region" description="Helical" evidence="5">
    <location>
        <begin position="982"/>
        <end position="1000"/>
    </location>
</feature>
<dbReference type="SUPFAM" id="SSF55103">
    <property type="entry name" value="FAD-linked oxidases, C-terminal domain"/>
    <property type="match status" value="1"/>
</dbReference>
<dbReference type="SUPFAM" id="SSF56176">
    <property type="entry name" value="FAD-binding/transporter-associated domain-like"/>
    <property type="match status" value="1"/>
</dbReference>
<dbReference type="InterPro" id="IPR006094">
    <property type="entry name" value="Oxid_FAD_bind_N"/>
</dbReference>
<dbReference type="InterPro" id="IPR004017">
    <property type="entry name" value="Cys_rich_dom"/>
</dbReference>
<proteinExistence type="predicted"/>
<dbReference type="InterPro" id="IPR016164">
    <property type="entry name" value="FAD-linked_Oxase-like_C"/>
</dbReference>
<dbReference type="GO" id="GO:0008720">
    <property type="term" value="F:D-lactate dehydrogenase (NAD+) activity"/>
    <property type="evidence" value="ECO:0007669"/>
    <property type="project" value="TreeGrafter"/>
</dbReference>
<dbReference type="GO" id="GO:0008168">
    <property type="term" value="F:methyltransferase activity"/>
    <property type="evidence" value="ECO:0007669"/>
    <property type="project" value="UniProtKB-KW"/>
</dbReference>
<dbReference type="GO" id="GO:0032259">
    <property type="term" value="P:methylation"/>
    <property type="evidence" value="ECO:0007669"/>
    <property type="project" value="UniProtKB-KW"/>
</dbReference>
<name>A0A455SDP2_9CHLR</name>
<dbReference type="Gene3D" id="3.30.70.2740">
    <property type="match status" value="1"/>
</dbReference>
<keyword evidence="2" id="KW-0285">Flavoprotein</keyword>
<evidence type="ECO:0000256" key="4">
    <source>
        <dbReference type="ARBA" id="ARBA00023002"/>
    </source>
</evidence>
<dbReference type="InterPro" id="IPR004113">
    <property type="entry name" value="FAD-bd_oxidored_4_C"/>
</dbReference>
<accession>A0A455SDP2</accession>
<protein>
    <submittedName>
        <fullName evidence="7">Dimethylmenaquinone methyltransferase</fullName>
    </submittedName>
</protein>
<dbReference type="Pfam" id="PF01565">
    <property type="entry name" value="FAD_binding_4"/>
    <property type="match status" value="1"/>
</dbReference>